<accession>A0A6G7VQ40</accession>
<evidence type="ECO:0000256" key="5">
    <source>
        <dbReference type="PIRSR" id="PIRSR602081-2"/>
    </source>
</evidence>
<keyword evidence="6" id="KW-0157">Chromophore</keyword>
<dbReference type="GO" id="GO:0003904">
    <property type="term" value="F:deoxyribodipyrimidine photo-lyase activity"/>
    <property type="evidence" value="ECO:0007669"/>
    <property type="project" value="TreeGrafter"/>
</dbReference>
<organism evidence="8 9">
    <name type="scientific">Pontivivens nitratireducens</name>
    <dbReference type="NCBI Taxonomy" id="2758038"/>
    <lineage>
        <taxon>Bacteria</taxon>
        <taxon>Pseudomonadati</taxon>
        <taxon>Pseudomonadota</taxon>
        <taxon>Alphaproteobacteria</taxon>
        <taxon>Rhodobacterales</taxon>
        <taxon>Paracoccaceae</taxon>
        <taxon>Pontivivens</taxon>
    </lineage>
</organism>
<dbReference type="Gene3D" id="3.40.50.620">
    <property type="entry name" value="HUPs"/>
    <property type="match status" value="1"/>
</dbReference>
<dbReference type="Gene3D" id="1.10.579.10">
    <property type="entry name" value="DNA Cyclobutane Dipyrimidine Photolyase, subunit A, domain 3"/>
    <property type="match status" value="1"/>
</dbReference>
<dbReference type="Pfam" id="PF00875">
    <property type="entry name" value="DNA_photolyase"/>
    <property type="match status" value="1"/>
</dbReference>
<dbReference type="Pfam" id="PF03441">
    <property type="entry name" value="FAD_binding_7"/>
    <property type="match status" value="1"/>
</dbReference>
<dbReference type="InterPro" id="IPR036155">
    <property type="entry name" value="Crypto/Photolyase_N_sf"/>
</dbReference>
<evidence type="ECO:0000256" key="2">
    <source>
        <dbReference type="ARBA" id="ARBA00022630"/>
    </source>
</evidence>
<comment type="cofactor">
    <cofactor evidence="4">
        <name>FAD</name>
        <dbReference type="ChEBI" id="CHEBI:57692"/>
    </cofactor>
    <text evidence="4">Binds 1 FAD per subunit.</text>
</comment>
<comment type="similarity">
    <text evidence="6">Belongs to the DNA photolyase family.</text>
</comment>
<dbReference type="InterPro" id="IPR005101">
    <property type="entry name" value="Cryptochr/Photolyase_FAD-bd"/>
</dbReference>
<evidence type="ECO:0000256" key="3">
    <source>
        <dbReference type="ARBA" id="ARBA00022827"/>
    </source>
</evidence>
<keyword evidence="3 4" id="KW-0274">FAD</keyword>
<dbReference type="PANTHER" id="PTHR11455:SF9">
    <property type="entry name" value="CRYPTOCHROME CIRCADIAN CLOCK 5 ISOFORM X1"/>
    <property type="match status" value="1"/>
</dbReference>
<comment type="cofactor">
    <cofactor evidence="1">
        <name>(6R)-5,10-methylene-5,6,7,8-tetrahydrofolate</name>
        <dbReference type="ChEBI" id="CHEBI:15636"/>
    </cofactor>
</comment>
<dbReference type="PRINTS" id="PR00147">
    <property type="entry name" value="DNAPHOTLYASE"/>
</dbReference>
<dbReference type="AlphaFoldDB" id="A0A6G7VQ40"/>
<name>A0A6G7VQ40_9RHOB</name>
<evidence type="ECO:0000256" key="4">
    <source>
        <dbReference type="PIRSR" id="PIRSR602081-1"/>
    </source>
</evidence>
<dbReference type="GO" id="GO:0003677">
    <property type="term" value="F:DNA binding"/>
    <property type="evidence" value="ECO:0007669"/>
    <property type="project" value="TreeGrafter"/>
</dbReference>
<dbReference type="PROSITE" id="PS51645">
    <property type="entry name" value="PHR_CRY_ALPHA_BETA"/>
    <property type="match status" value="1"/>
</dbReference>
<dbReference type="InterPro" id="IPR014729">
    <property type="entry name" value="Rossmann-like_a/b/a_fold"/>
</dbReference>
<dbReference type="KEGG" id="mon:G8E03_03530"/>
<dbReference type="PANTHER" id="PTHR11455">
    <property type="entry name" value="CRYPTOCHROME"/>
    <property type="match status" value="1"/>
</dbReference>
<feature type="site" description="Electron transfer via tryptophanyl radical" evidence="5">
    <location>
        <position position="292"/>
    </location>
</feature>
<evidence type="ECO:0000256" key="6">
    <source>
        <dbReference type="RuleBase" id="RU004182"/>
    </source>
</evidence>
<dbReference type="SUPFAM" id="SSF52425">
    <property type="entry name" value="Cryptochrome/photolyase, N-terminal domain"/>
    <property type="match status" value="1"/>
</dbReference>
<dbReference type="SUPFAM" id="SSF48173">
    <property type="entry name" value="Cryptochrome/photolyase FAD-binding domain"/>
    <property type="match status" value="1"/>
</dbReference>
<keyword evidence="9" id="KW-1185">Reference proteome</keyword>
<feature type="binding site" evidence="4">
    <location>
        <position position="258"/>
    </location>
    <ligand>
        <name>FAD</name>
        <dbReference type="ChEBI" id="CHEBI:57692"/>
    </ligand>
</feature>
<feature type="site" description="Electron transfer via tryptophanyl radical" evidence="5">
    <location>
        <position position="368"/>
    </location>
</feature>
<keyword evidence="8" id="KW-0456">Lyase</keyword>
<feature type="binding site" evidence="4">
    <location>
        <begin position="227"/>
        <end position="231"/>
    </location>
    <ligand>
        <name>FAD</name>
        <dbReference type="ChEBI" id="CHEBI:57692"/>
    </ligand>
</feature>
<feature type="site" description="Electron transfer via tryptophanyl radical" evidence="5">
    <location>
        <position position="345"/>
    </location>
</feature>
<feature type="binding site" evidence="4">
    <location>
        <begin position="358"/>
        <end position="360"/>
    </location>
    <ligand>
        <name>FAD</name>
        <dbReference type="ChEBI" id="CHEBI:57692"/>
    </ligand>
</feature>
<dbReference type="EMBL" id="CP049811">
    <property type="protein sequence ID" value="QIK41996.1"/>
    <property type="molecule type" value="Genomic_DNA"/>
</dbReference>
<evidence type="ECO:0000259" key="7">
    <source>
        <dbReference type="PROSITE" id="PS51645"/>
    </source>
</evidence>
<dbReference type="Proteomes" id="UP000500791">
    <property type="component" value="Chromosome"/>
</dbReference>
<dbReference type="InterPro" id="IPR006050">
    <property type="entry name" value="DNA_photolyase_N"/>
</dbReference>
<gene>
    <name evidence="8" type="ORF">G8E03_03530</name>
</gene>
<sequence>MLWLRRDLRLADHPALCAAAEAGIVIPVFIRDAQVEAMGAAAKWRLGLSLADLSQALAARGSRLILRSGPPAEVLQTLAAEVGAQDVHWARLYDGASVERDTRVKETLRDAGLSVISHPGHVLHEPWTVQTGSGGYYKVFTPYWKNVREVAVPQPLPVPQIDAPANWPEGETLDDWALGAAMRRGAEVVAQHVNVGEKAAMARLDRFLQDGIEDYATDRNRPDRDGTSRLSEHFTLGEIGIRTVWHAALRPGTGAETFRKELAWRDFAWHLVYHTPHIEDRNWREEWRDFAWREDSDDAERWRRAMTGEPIVDAGLREMYVTGYMHNRVRMIVASYLTKHLLTDWQVGLAWFEDCLIDHDPASNAMGWQWAAGSGPDASPFFRIFNPETQAEKFDPDGRYRRRWLNPETSPDAAAYFRAIPDSWGMSPDDPYPDRMIGLKEGRQRALDAYETYKEGADT</sequence>
<dbReference type="InterPro" id="IPR036134">
    <property type="entry name" value="Crypto/Photolyase_FAD-like_sf"/>
</dbReference>
<dbReference type="Gene3D" id="1.25.40.80">
    <property type="match status" value="1"/>
</dbReference>
<feature type="binding site" evidence="4">
    <location>
        <position position="215"/>
    </location>
    <ligand>
        <name>FAD</name>
        <dbReference type="ChEBI" id="CHEBI:57692"/>
    </ligand>
</feature>
<evidence type="ECO:0000256" key="1">
    <source>
        <dbReference type="ARBA" id="ARBA00001932"/>
    </source>
</evidence>
<dbReference type="GO" id="GO:0071949">
    <property type="term" value="F:FAD binding"/>
    <property type="evidence" value="ECO:0007669"/>
    <property type="project" value="TreeGrafter"/>
</dbReference>
<reference evidence="8 9" key="1">
    <citation type="submission" date="2020-03" db="EMBL/GenBank/DDBJ databases">
        <title>Complete genome sequence of Monaibacterium sp. ALG8 with diverse plasmids.</title>
        <authorList>
            <person name="Sun C."/>
        </authorList>
    </citation>
    <scope>NUCLEOTIDE SEQUENCE [LARGE SCALE GENOMIC DNA]</scope>
    <source>
        <strain evidence="8 9">ALG8</strain>
    </source>
</reference>
<proteinExistence type="inferred from homology"/>
<protein>
    <submittedName>
        <fullName evidence="8">Deoxyribodipyrimidine photo-lyase</fullName>
    </submittedName>
</protein>
<dbReference type="InterPro" id="IPR002081">
    <property type="entry name" value="Cryptochrome/DNA_photolyase_1"/>
</dbReference>
<evidence type="ECO:0000313" key="8">
    <source>
        <dbReference type="EMBL" id="QIK41996.1"/>
    </source>
</evidence>
<keyword evidence="2 4" id="KW-0285">Flavoprotein</keyword>
<feature type="domain" description="Photolyase/cryptochrome alpha/beta" evidence="7">
    <location>
        <begin position="1"/>
        <end position="123"/>
    </location>
</feature>
<evidence type="ECO:0000313" key="9">
    <source>
        <dbReference type="Proteomes" id="UP000500791"/>
    </source>
</evidence>
<dbReference type="GO" id="GO:0009416">
    <property type="term" value="P:response to light stimulus"/>
    <property type="evidence" value="ECO:0007669"/>
    <property type="project" value="TreeGrafter"/>
</dbReference>